<dbReference type="InterPro" id="IPR050808">
    <property type="entry name" value="Phage_Integrase"/>
</dbReference>
<dbReference type="Gene3D" id="1.10.443.10">
    <property type="entry name" value="Intergrase catalytic core"/>
    <property type="match status" value="1"/>
</dbReference>
<gene>
    <name evidence="5" type="ORF">HF854_12375</name>
</gene>
<sequence length="213" mass="24578">GITEALEPKGPVQHRATITDPKKIGYLLRDIDDYPGSIVTKYALKILPYVFVRSQELRRARWADIDFQKHLWVIPPEHMKMKRLHVVPLARQVEYLLKELHTWTGGGEFLFPSPQSRARVITDMCLLNALRRVGYGKEELCIHGFRAMASTLLNEQGFRADVIEAQLAHREKNAVRAAYNHAQYLPERAKMMQSWADYLDELRTSACHKPSTK</sequence>
<dbReference type="GO" id="GO:0003677">
    <property type="term" value="F:DNA binding"/>
    <property type="evidence" value="ECO:0007669"/>
    <property type="project" value="InterPro"/>
</dbReference>
<evidence type="ECO:0000256" key="3">
    <source>
        <dbReference type="ARBA" id="ARBA00023172"/>
    </source>
</evidence>
<dbReference type="AlphaFoldDB" id="A0A848CG60"/>
<dbReference type="PANTHER" id="PTHR30629">
    <property type="entry name" value="PROPHAGE INTEGRASE"/>
    <property type="match status" value="1"/>
</dbReference>
<dbReference type="SUPFAM" id="SSF56349">
    <property type="entry name" value="DNA breaking-rejoining enzymes"/>
    <property type="match status" value="1"/>
</dbReference>
<dbReference type="CDD" id="cd00801">
    <property type="entry name" value="INT_P4_C"/>
    <property type="match status" value="1"/>
</dbReference>
<dbReference type="InterPro" id="IPR013762">
    <property type="entry name" value="Integrase-like_cat_sf"/>
</dbReference>
<evidence type="ECO:0000256" key="2">
    <source>
        <dbReference type="ARBA" id="ARBA00022908"/>
    </source>
</evidence>
<accession>A0A848CG60</accession>
<comment type="caution">
    <text evidence="5">The sequence shown here is derived from an EMBL/GenBank/DDBJ whole genome shotgun (WGS) entry which is preliminary data.</text>
</comment>
<dbReference type="GO" id="GO:0015074">
    <property type="term" value="P:DNA integration"/>
    <property type="evidence" value="ECO:0007669"/>
    <property type="project" value="UniProtKB-KW"/>
</dbReference>
<feature type="non-terminal residue" evidence="5">
    <location>
        <position position="1"/>
    </location>
</feature>
<protein>
    <submittedName>
        <fullName evidence="5">Site-specific integrase</fullName>
    </submittedName>
</protein>
<evidence type="ECO:0000313" key="6">
    <source>
        <dbReference type="Proteomes" id="UP000522333"/>
    </source>
</evidence>
<comment type="similarity">
    <text evidence="1">Belongs to the 'phage' integrase family.</text>
</comment>
<evidence type="ECO:0000313" key="5">
    <source>
        <dbReference type="EMBL" id="NME53278.1"/>
    </source>
</evidence>
<dbReference type="EMBL" id="JABAFY010000113">
    <property type="protein sequence ID" value="NME53278.1"/>
    <property type="molecule type" value="Genomic_DNA"/>
</dbReference>
<keyword evidence="3" id="KW-0233">DNA recombination</keyword>
<dbReference type="Proteomes" id="UP000522333">
    <property type="component" value="Unassembled WGS sequence"/>
</dbReference>
<dbReference type="PANTHER" id="PTHR30629:SF2">
    <property type="entry name" value="PROPHAGE INTEGRASE INTS-RELATED"/>
    <property type="match status" value="1"/>
</dbReference>
<proteinExistence type="inferred from homology"/>
<dbReference type="GO" id="GO:0006310">
    <property type="term" value="P:DNA recombination"/>
    <property type="evidence" value="ECO:0007669"/>
    <property type="project" value="UniProtKB-KW"/>
</dbReference>
<dbReference type="Pfam" id="PF00589">
    <property type="entry name" value="Phage_integrase"/>
    <property type="match status" value="1"/>
</dbReference>
<evidence type="ECO:0000259" key="4">
    <source>
        <dbReference type="PROSITE" id="PS51898"/>
    </source>
</evidence>
<name>A0A848CG60_9BACT</name>
<evidence type="ECO:0000256" key="1">
    <source>
        <dbReference type="ARBA" id="ARBA00008857"/>
    </source>
</evidence>
<reference evidence="5 6" key="1">
    <citation type="submission" date="2020-04" db="EMBL/GenBank/DDBJ databases">
        <authorList>
            <person name="Hitch T.C.A."/>
            <person name="Wylensek D."/>
            <person name="Clavel T."/>
        </authorList>
    </citation>
    <scope>NUCLEOTIDE SEQUENCE [LARGE SCALE GENOMIC DNA]</scope>
    <source>
        <strain evidence="5 6">PG-251-APC-1</strain>
    </source>
</reference>
<keyword evidence="2" id="KW-0229">DNA integration</keyword>
<dbReference type="InterPro" id="IPR002104">
    <property type="entry name" value="Integrase_catalytic"/>
</dbReference>
<dbReference type="RefSeq" id="WP_168936554.1">
    <property type="nucleotide sequence ID" value="NZ_JABAFY010000113.1"/>
</dbReference>
<dbReference type="PROSITE" id="PS51898">
    <property type="entry name" value="TYR_RECOMBINASE"/>
    <property type="match status" value="1"/>
</dbReference>
<dbReference type="InterPro" id="IPR011010">
    <property type="entry name" value="DNA_brk_join_enz"/>
</dbReference>
<feature type="domain" description="Tyr recombinase" evidence="4">
    <location>
        <begin position="14"/>
        <end position="192"/>
    </location>
</feature>
<organism evidence="5 6">
    <name type="scientific">Desulfovibrio piger</name>
    <dbReference type="NCBI Taxonomy" id="901"/>
    <lineage>
        <taxon>Bacteria</taxon>
        <taxon>Pseudomonadati</taxon>
        <taxon>Thermodesulfobacteriota</taxon>
        <taxon>Desulfovibrionia</taxon>
        <taxon>Desulfovibrionales</taxon>
        <taxon>Desulfovibrionaceae</taxon>
        <taxon>Desulfovibrio</taxon>
    </lineage>
</organism>